<dbReference type="EMBL" id="CP041241">
    <property type="protein sequence ID" value="QLL65435.1"/>
    <property type="molecule type" value="Genomic_DNA"/>
</dbReference>
<dbReference type="Gene3D" id="3.40.190.10">
    <property type="entry name" value="Periplasmic binding protein-like II"/>
    <property type="match status" value="2"/>
</dbReference>
<evidence type="ECO:0000256" key="2">
    <source>
        <dbReference type="ARBA" id="ARBA00008520"/>
    </source>
</evidence>
<reference evidence="6 7" key="1">
    <citation type="submission" date="2019-06" db="EMBL/GenBank/DDBJ databases">
        <title>Complete genome sequence of Ensifer mexicanus ITTG R7 isolated from nodules of Acacia angustissima (Mill.) Kuntze.</title>
        <authorList>
            <person name="Rincon-Rosales R."/>
            <person name="Rogel M.A."/>
            <person name="Guerrero G."/>
            <person name="Rincon-Molina C.I."/>
            <person name="Lopez-Lopez A."/>
            <person name="Martinez-Romero E."/>
        </authorList>
    </citation>
    <scope>NUCLEOTIDE SEQUENCE [LARGE SCALE GENOMIC DNA]</scope>
    <source>
        <strain evidence="6 7">ITTG R7</strain>
        <plasmid evidence="7">pemeittgr7c</plasmid>
    </source>
</reference>
<gene>
    <name evidence="6" type="ORF">FKV68_29320</name>
</gene>
<dbReference type="InterPro" id="IPR050490">
    <property type="entry name" value="Bact_solute-bd_prot1"/>
</dbReference>
<keyword evidence="3" id="KW-0813">Transport</keyword>
<comment type="subcellular location">
    <subcellularLocation>
        <location evidence="1">Periplasm</location>
    </subcellularLocation>
</comment>
<dbReference type="Pfam" id="PF01547">
    <property type="entry name" value="SBP_bac_1"/>
    <property type="match status" value="1"/>
</dbReference>
<sequence>MGMEKNKGTYGGPAISRRSMMIGSAATIAGAGLMSSSLFTPALAQSKPQKLTVLGDSAPWKGTIVEDAIPAFTKETGIEVEYIQLPNEPLITRARAELTSGSTTSFDVMQMGASMIGWMHPYMEDVNELLKKAGGKYAADFGMDEFSQASLDLASIDGVLRGVPYRSTTYILHYQPALLEAVGIKAPPTTFAEYLDAAQKLTEAGKPNRFGVGYCARQGGAIVDHFGPYLLSAGGGFYDSKTKDIWINNAKSLAGLEFYASLLNKHNVVPQDALTWEWDEIIANGQNDRYAMAITLNASATPINRSDKSKTKGKWKWAMVPGLESAADSRSSLGGWSFAVPSKGAHTGWAFEFVQFITSREWAKRSMEKGNASARLSVLTDPEVVNTYGFTGVMADQLKTAIANPRDAFWGAVEAQLRAGLSKTLLGQASPKDAMDEVATGWERTMRRAG</sequence>
<keyword evidence="6" id="KW-0614">Plasmid</keyword>
<keyword evidence="5" id="KW-0574">Periplasm</keyword>
<keyword evidence="7" id="KW-1185">Reference proteome</keyword>
<comment type="similarity">
    <text evidence="2">Belongs to the bacterial solute-binding protein 1 family.</text>
</comment>
<name>A0A859QPV2_9HYPH</name>
<dbReference type="CDD" id="cd13585">
    <property type="entry name" value="PBP2_TMBP_like"/>
    <property type="match status" value="1"/>
</dbReference>
<dbReference type="KEGG" id="emx:FKV68_29320"/>
<protein>
    <submittedName>
        <fullName evidence="6">Carbohydrate ABC transporter substrate-binding protein</fullName>
    </submittedName>
</protein>
<dbReference type="SUPFAM" id="SSF53850">
    <property type="entry name" value="Periplasmic binding protein-like II"/>
    <property type="match status" value="1"/>
</dbReference>
<evidence type="ECO:0000313" key="7">
    <source>
        <dbReference type="Proteomes" id="UP000510721"/>
    </source>
</evidence>
<evidence type="ECO:0000256" key="1">
    <source>
        <dbReference type="ARBA" id="ARBA00004418"/>
    </source>
</evidence>
<accession>A0A859QPV2</accession>
<dbReference type="PROSITE" id="PS51318">
    <property type="entry name" value="TAT"/>
    <property type="match status" value="1"/>
</dbReference>
<dbReference type="AlphaFoldDB" id="A0A859QPV2"/>
<dbReference type="Proteomes" id="UP000510721">
    <property type="component" value="Plasmid pEmeITTGR7c"/>
</dbReference>
<evidence type="ECO:0000256" key="3">
    <source>
        <dbReference type="ARBA" id="ARBA00022448"/>
    </source>
</evidence>
<proteinExistence type="inferred from homology"/>
<dbReference type="InterPro" id="IPR006059">
    <property type="entry name" value="SBP"/>
</dbReference>
<dbReference type="PANTHER" id="PTHR43649">
    <property type="entry name" value="ARABINOSE-BINDING PROTEIN-RELATED"/>
    <property type="match status" value="1"/>
</dbReference>
<evidence type="ECO:0000256" key="4">
    <source>
        <dbReference type="ARBA" id="ARBA00022729"/>
    </source>
</evidence>
<dbReference type="InterPro" id="IPR006311">
    <property type="entry name" value="TAT_signal"/>
</dbReference>
<keyword evidence="4" id="KW-0732">Signal</keyword>
<evidence type="ECO:0000256" key="5">
    <source>
        <dbReference type="ARBA" id="ARBA00022764"/>
    </source>
</evidence>
<dbReference type="PANTHER" id="PTHR43649:SF34">
    <property type="entry name" value="ABC TRANSPORTER PERIPLASMIC-BINDING PROTEIN YCJN-RELATED"/>
    <property type="match status" value="1"/>
</dbReference>
<dbReference type="GO" id="GO:0042597">
    <property type="term" value="C:periplasmic space"/>
    <property type="evidence" value="ECO:0007669"/>
    <property type="project" value="UniProtKB-SubCell"/>
</dbReference>
<geneLocation type="plasmid" evidence="7">
    <name>pemeittgr7c</name>
</geneLocation>
<evidence type="ECO:0000313" key="6">
    <source>
        <dbReference type="EMBL" id="QLL65435.1"/>
    </source>
</evidence>
<organism evidence="6 7">
    <name type="scientific">Sinorhizobium mexicanum</name>
    <dbReference type="NCBI Taxonomy" id="375549"/>
    <lineage>
        <taxon>Bacteria</taxon>
        <taxon>Pseudomonadati</taxon>
        <taxon>Pseudomonadota</taxon>
        <taxon>Alphaproteobacteria</taxon>
        <taxon>Hyphomicrobiales</taxon>
        <taxon>Rhizobiaceae</taxon>
        <taxon>Sinorhizobium/Ensifer group</taxon>
        <taxon>Sinorhizobium</taxon>
    </lineage>
</organism>